<evidence type="ECO:0000313" key="1">
    <source>
        <dbReference type="EMBL" id="CAF0688969.1"/>
    </source>
</evidence>
<name>A0A8J2BLF2_9BACT</name>
<organism evidence="1 2">
    <name type="scientific">Candidatus Methylacidithermus pantelleriae</name>
    <dbReference type="NCBI Taxonomy" id="2744239"/>
    <lineage>
        <taxon>Bacteria</taxon>
        <taxon>Pseudomonadati</taxon>
        <taxon>Verrucomicrobiota</taxon>
        <taxon>Methylacidiphilae</taxon>
        <taxon>Methylacidiphilales</taxon>
        <taxon>Methylacidiphilaceae</taxon>
        <taxon>Candidatus Methylacidithermus</taxon>
    </lineage>
</organism>
<reference evidence="1" key="1">
    <citation type="submission" date="2021-02" db="EMBL/GenBank/DDBJ databases">
        <authorList>
            <person name="Cremers G."/>
            <person name="Picone N."/>
        </authorList>
    </citation>
    <scope>NUCLEOTIDE SEQUENCE</scope>
    <source>
        <strain evidence="1">PQ17</strain>
    </source>
</reference>
<comment type="caution">
    <text evidence="1">The sequence shown here is derived from an EMBL/GenBank/DDBJ whole genome shotgun (WGS) entry which is preliminary data.</text>
</comment>
<protein>
    <submittedName>
        <fullName evidence="1">Uncharacterized protein</fullName>
    </submittedName>
</protein>
<gene>
    <name evidence="1" type="ORF">MPNT_10067</name>
</gene>
<dbReference type="AlphaFoldDB" id="A0A8J2BLF2"/>
<dbReference type="EMBL" id="CAJNOB010000001">
    <property type="protein sequence ID" value="CAF0688969.1"/>
    <property type="molecule type" value="Genomic_DNA"/>
</dbReference>
<accession>A0A8J2BLF2</accession>
<keyword evidence="2" id="KW-1185">Reference proteome</keyword>
<evidence type="ECO:0000313" key="2">
    <source>
        <dbReference type="Proteomes" id="UP000663859"/>
    </source>
</evidence>
<sequence>MLCRCLIISRAERSFFQRGTLALPAGEWTGEPRGKTVLTEFVKLAKLHRQGRFRLFCLLGVRHLG</sequence>
<proteinExistence type="predicted"/>
<dbReference type="Proteomes" id="UP000663859">
    <property type="component" value="Unassembled WGS sequence"/>
</dbReference>